<accession>A0A4Y8U0G4</accession>
<comment type="caution">
    <text evidence="1">The sequence shown here is derived from an EMBL/GenBank/DDBJ whole genome shotgun (WGS) entry which is preliminary data.</text>
</comment>
<protein>
    <submittedName>
        <fullName evidence="1">Uncharacterized protein</fullName>
    </submittedName>
</protein>
<gene>
    <name evidence="1" type="ORF">EXY26_10035</name>
</gene>
<dbReference type="Proteomes" id="UP000297638">
    <property type="component" value="Unassembled WGS sequence"/>
</dbReference>
<reference evidence="1 2" key="1">
    <citation type="submission" date="2019-03" db="EMBL/GenBank/DDBJ databases">
        <title>Glutamicibacter sp. LJH19 genome.</title>
        <authorList>
            <person name="Sinai Borker S."/>
            <person name="Kumar R."/>
        </authorList>
    </citation>
    <scope>NUCLEOTIDE SEQUENCE [LARGE SCALE GENOMIC DNA]</scope>
    <source>
        <strain evidence="1 2">LJH19</strain>
    </source>
</reference>
<proteinExistence type="predicted"/>
<evidence type="ECO:0000313" key="1">
    <source>
        <dbReference type="EMBL" id="TFH57311.1"/>
    </source>
</evidence>
<name>A0A4Y8U0G4_9MICC</name>
<evidence type="ECO:0000313" key="2">
    <source>
        <dbReference type="Proteomes" id="UP000297638"/>
    </source>
</evidence>
<dbReference type="RefSeq" id="WP_134780248.1">
    <property type="nucleotide sequence ID" value="NZ_SPDS01000001.1"/>
</dbReference>
<dbReference type="EMBL" id="SPDS01000001">
    <property type="protein sequence ID" value="TFH57311.1"/>
    <property type="molecule type" value="Genomic_DNA"/>
</dbReference>
<dbReference type="AlphaFoldDB" id="A0A4Y8U0G4"/>
<sequence>MSEYIVRLIYPSGTTKDVFHTGSKAEAEGYIKASKELRPRIRHQLGTKKTKPQEFGFVCHNSQVNYGCGSYL</sequence>
<organism evidence="1 2">
    <name type="scientific">Glutamicibacter arilaitensis</name>
    <dbReference type="NCBI Taxonomy" id="256701"/>
    <lineage>
        <taxon>Bacteria</taxon>
        <taxon>Bacillati</taxon>
        <taxon>Actinomycetota</taxon>
        <taxon>Actinomycetes</taxon>
        <taxon>Micrococcales</taxon>
        <taxon>Micrococcaceae</taxon>
        <taxon>Glutamicibacter</taxon>
    </lineage>
</organism>